<keyword evidence="1" id="KW-0503">Monooxygenase</keyword>
<dbReference type="SUPFAM" id="SSF54909">
    <property type="entry name" value="Dimeric alpha+beta barrel"/>
    <property type="match status" value="1"/>
</dbReference>
<organism evidence="1 2">
    <name type="scientific">Nocardioides iriomotensis</name>
    <dbReference type="NCBI Taxonomy" id="715784"/>
    <lineage>
        <taxon>Bacteria</taxon>
        <taxon>Bacillati</taxon>
        <taxon>Actinomycetota</taxon>
        <taxon>Actinomycetes</taxon>
        <taxon>Propionibacteriales</taxon>
        <taxon>Nocardioidaceae</taxon>
        <taxon>Nocardioides</taxon>
    </lineage>
</organism>
<dbReference type="RefSeq" id="WP_129988906.1">
    <property type="nucleotide sequence ID" value="NZ_SDPU01000034.1"/>
</dbReference>
<keyword evidence="1" id="KW-0560">Oxidoreductase</keyword>
<comment type="caution">
    <text evidence="1">The sequence shown here is derived from an EMBL/GenBank/DDBJ whole genome shotgun (WGS) entry which is preliminary data.</text>
</comment>
<dbReference type="OrthoDB" id="7210869at2"/>
<protein>
    <submittedName>
        <fullName evidence="1">Antibiotic biosynthesis monooxygenase</fullName>
    </submittedName>
</protein>
<reference evidence="1 2" key="1">
    <citation type="submission" date="2019-01" db="EMBL/GenBank/DDBJ databases">
        <title>Nocardioides guangzhouensis sp. nov., an actinobacterium isolated from soil.</title>
        <authorList>
            <person name="Fu Y."/>
            <person name="Cai Y."/>
            <person name="Lin Z."/>
            <person name="Chen P."/>
        </authorList>
    </citation>
    <scope>NUCLEOTIDE SEQUENCE [LARGE SCALE GENOMIC DNA]</scope>
    <source>
        <strain evidence="1 2">NBRC 105384</strain>
    </source>
</reference>
<accession>A0A4Q5IY57</accession>
<dbReference type="InterPro" id="IPR011008">
    <property type="entry name" value="Dimeric_a/b-barrel"/>
</dbReference>
<name>A0A4Q5IY57_9ACTN</name>
<evidence type="ECO:0000313" key="1">
    <source>
        <dbReference type="EMBL" id="RYU09909.1"/>
    </source>
</evidence>
<evidence type="ECO:0000313" key="2">
    <source>
        <dbReference type="Proteomes" id="UP000291189"/>
    </source>
</evidence>
<sequence>MILRTWRGAVRPEDAEAYLRHQDDTGVRDYRETPGNLGVLVLRRQRGDLVEVTTVSLWTSMDAVKAFAGDDPGRAKFYPGDDDLLAEKDSHADHYDVVGADLDPIIGAQPG</sequence>
<dbReference type="Proteomes" id="UP000291189">
    <property type="component" value="Unassembled WGS sequence"/>
</dbReference>
<proteinExistence type="predicted"/>
<dbReference type="EMBL" id="SDPU01000034">
    <property type="protein sequence ID" value="RYU09909.1"/>
    <property type="molecule type" value="Genomic_DNA"/>
</dbReference>
<dbReference type="AlphaFoldDB" id="A0A4Q5IY57"/>
<dbReference type="GO" id="GO:0004497">
    <property type="term" value="F:monooxygenase activity"/>
    <property type="evidence" value="ECO:0007669"/>
    <property type="project" value="UniProtKB-KW"/>
</dbReference>
<keyword evidence="2" id="KW-1185">Reference proteome</keyword>
<gene>
    <name evidence="1" type="ORF">ETU37_18910</name>
</gene>